<dbReference type="PROSITE" id="PS00202">
    <property type="entry name" value="RUBREDOXIN"/>
    <property type="match status" value="1"/>
</dbReference>
<keyword evidence="10" id="KW-0285">Flavoprotein</keyword>
<dbReference type="Pfam" id="PF18113">
    <property type="entry name" value="Rbx_binding"/>
    <property type="match status" value="1"/>
</dbReference>
<keyword evidence="14" id="KW-0560">Oxidoreductase</keyword>
<evidence type="ECO:0000259" key="17">
    <source>
        <dbReference type="PROSITE" id="PS50903"/>
    </source>
</evidence>
<proteinExistence type="inferred from homology"/>
<dbReference type="RefSeq" id="WP_160898267.1">
    <property type="nucleotide sequence ID" value="NZ_WMEX01000002.1"/>
</dbReference>
<dbReference type="SUPFAM" id="SSF57802">
    <property type="entry name" value="Rubredoxin-like"/>
    <property type="match status" value="1"/>
</dbReference>
<evidence type="ECO:0000313" key="18">
    <source>
        <dbReference type="EMBL" id="MYL26050.1"/>
    </source>
</evidence>
<feature type="domain" description="Rubredoxin-like" evidence="17">
    <location>
        <begin position="5"/>
        <end position="56"/>
    </location>
</feature>
<evidence type="ECO:0000256" key="7">
    <source>
        <dbReference type="ARBA" id="ARBA00006442"/>
    </source>
</evidence>
<dbReference type="SUPFAM" id="SSF51905">
    <property type="entry name" value="FAD/NAD(P)-binding domain"/>
    <property type="match status" value="1"/>
</dbReference>
<dbReference type="InterPro" id="IPR036188">
    <property type="entry name" value="FAD/NAD-bd_sf"/>
</dbReference>
<dbReference type="InterPro" id="IPR050260">
    <property type="entry name" value="FAD-bd_OxRdtase"/>
</dbReference>
<comment type="similarity">
    <text evidence="7">Belongs to the FAD-dependent oxidoreductase family.</text>
</comment>
<evidence type="ECO:0000256" key="10">
    <source>
        <dbReference type="ARBA" id="ARBA00022630"/>
    </source>
</evidence>
<evidence type="ECO:0000256" key="12">
    <source>
        <dbReference type="ARBA" id="ARBA00022827"/>
    </source>
</evidence>
<keyword evidence="9" id="KW-0963">Cytoplasm</keyword>
<dbReference type="Pfam" id="PF07992">
    <property type="entry name" value="Pyr_redox_2"/>
    <property type="match status" value="1"/>
</dbReference>
<evidence type="ECO:0000256" key="15">
    <source>
        <dbReference type="ARBA" id="ARBA00023004"/>
    </source>
</evidence>
<dbReference type="Gene3D" id="2.20.28.10">
    <property type="match status" value="1"/>
</dbReference>
<dbReference type="InterPro" id="IPR023753">
    <property type="entry name" value="FAD/NAD-binding_dom"/>
</dbReference>
<accession>A0A9X5B436</accession>
<dbReference type="GO" id="GO:0005506">
    <property type="term" value="F:iron ion binding"/>
    <property type="evidence" value="ECO:0007669"/>
    <property type="project" value="InterPro"/>
</dbReference>
<dbReference type="GO" id="GO:0005737">
    <property type="term" value="C:cytoplasm"/>
    <property type="evidence" value="ECO:0007669"/>
    <property type="project" value="UniProtKB-SubCell"/>
</dbReference>
<dbReference type="GO" id="GO:0016491">
    <property type="term" value="F:oxidoreductase activity"/>
    <property type="evidence" value="ECO:0007669"/>
    <property type="project" value="UniProtKB-KW"/>
</dbReference>
<comment type="subcellular location">
    <subcellularLocation>
        <location evidence="4">Cytoplasm</location>
    </subcellularLocation>
</comment>
<dbReference type="OrthoDB" id="9800607at2"/>
<evidence type="ECO:0000256" key="5">
    <source>
        <dbReference type="ARBA" id="ARBA00004933"/>
    </source>
</evidence>
<evidence type="ECO:0000256" key="16">
    <source>
        <dbReference type="ARBA" id="ARBA00023027"/>
    </source>
</evidence>
<comment type="cofactor">
    <cofactor evidence="2">
        <name>FAD</name>
        <dbReference type="ChEBI" id="CHEBI:57692"/>
    </cofactor>
</comment>
<dbReference type="InterPro" id="IPR024935">
    <property type="entry name" value="Rubredoxin_dom"/>
</dbReference>
<evidence type="ECO:0000256" key="11">
    <source>
        <dbReference type="ARBA" id="ARBA00022723"/>
    </source>
</evidence>
<protein>
    <submittedName>
        <fullName evidence="18">Pyridine nucleotide-disulfide oxidoreductase</fullName>
    </submittedName>
</protein>
<evidence type="ECO:0000256" key="14">
    <source>
        <dbReference type="ARBA" id="ARBA00023002"/>
    </source>
</evidence>
<dbReference type="PANTHER" id="PTHR43429:SF3">
    <property type="entry name" value="NITRITE REDUCTASE [NAD(P)H]"/>
    <property type="match status" value="1"/>
</dbReference>
<dbReference type="EMBL" id="WMEX01000002">
    <property type="protein sequence ID" value="MYL26050.1"/>
    <property type="molecule type" value="Genomic_DNA"/>
</dbReference>
<dbReference type="AlphaFoldDB" id="A0A9X5B436"/>
<dbReference type="PRINTS" id="PR00411">
    <property type="entry name" value="PNDRDTASEI"/>
</dbReference>
<dbReference type="InterPro" id="IPR024934">
    <property type="entry name" value="Rubredoxin-like_dom"/>
</dbReference>
<comment type="pathway">
    <text evidence="5">Hydrocarbon metabolism; alkane degradation.</text>
</comment>
<dbReference type="Pfam" id="PF00301">
    <property type="entry name" value="Rubredoxin"/>
    <property type="match status" value="1"/>
</dbReference>
<evidence type="ECO:0000256" key="13">
    <source>
        <dbReference type="ARBA" id="ARBA00022982"/>
    </source>
</evidence>
<gene>
    <name evidence="18" type="ORF">GLW01_04500</name>
</gene>
<organism evidence="18 19">
    <name type="scientific">Vreelandella halophila</name>
    <dbReference type="NCBI Taxonomy" id="86177"/>
    <lineage>
        <taxon>Bacteria</taxon>
        <taxon>Pseudomonadati</taxon>
        <taxon>Pseudomonadota</taxon>
        <taxon>Gammaproteobacteria</taxon>
        <taxon>Oceanospirillales</taxon>
        <taxon>Halomonadaceae</taxon>
        <taxon>Vreelandella</taxon>
    </lineage>
</organism>
<evidence type="ECO:0000256" key="2">
    <source>
        <dbReference type="ARBA" id="ARBA00001974"/>
    </source>
</evidence>
<dbReference type="Proteomes" id="UP000460751">
    <property type="component" value="Unassembled WGS sequence"/>
</dbReference>
<dbReference type="Gene3D" id="3.50.50.60">
    <property type="entry name" value="FAD/NAD(P)-binding domain"/>
    <property type="match status" value="2"/>
</dbReference>
<comment type="caution">
    <text evidence="18">The sequence shown here is derived from an EMBL/GenBank/DDBJ whole genome shotgun (WGS) entry which is preliminary data.</text>
</comment>
<keyword evidence="19" id="KW-1185">Reference proteome</keyword>
<keyword evidence="11" id="KW-0479">Metal-binding</keyword>
<sequence>MSQPYRRYLCIVCGFIYDEAEGDPDGGLPPGTRYEDIPDDWECPDCGVSKADFVLLESPAEPQEAPAGRTQMQPGQDPDQVVVIGGGMAGWNLVEALRAEDSSRTVTLISHCDADVYPKPQLSAAAARNRQPDDLITVAGPERAQQLGINLMPRTRVLSIDTERRRIITPRGGVPYGALVLASGARQPRPTLAGDAADQVMQVNDLHSYRRFRAETDAQAPSRILILGAGLIGSEFADDLSSAGHQVDLVDQASHPLTRLLPTTLSATLGWALREKGVNLHTGCTVQSVRTTPEGPLAVQLDSGETVQSDVVLSALGLIPNVELARLAGAATGTGIQVDSRLQTSIPDIYAIGDCAEHNGQLLPYVRPLQEQAQALAANLCGHETHYQANAGTIVIKTPSLPLAVWAPEEDGEWVEREADGQDIVLEHRSEDRLTGFALSGKRTRDAKQYEAQMRGQ</sequence>
<dbReference type="InterPro" id="IPR041364">
    <property type="entry name" value="Rbx-bd"/>
</dbReference>
<comment type="similarity">
    <text evidence="6">Belongs to the rubredoxin family.</text>
</comment>
<evidence type="ECO:0000256" key="6">
    <source>
        <dbReference type="ARBA" id="ARBA00005337"/>
    </source>
</evidence>
<dbReference type="InterPro" id="IPR018527">
    <property type="entry name" value="Rubredoxin_Fe_BS"/>
</dbReference>
<keyword evidence="13" id="KW-0249">Electron transport</keyword>
<dbReference type="PANTHER" id="PTHR43429">
    <property type="entry name" value="PYRIDINE NUCLEOTIDE-DISULFIDE OXIDOREDUCTASE DOMAIN-CONTAINING"/>
    <property type="match status" value="1"/>
</dbReference>
<keyword evidence="16" id="KW-0520">NAD</keyword>
<evidence type="ECO:0000313" key="19">
    <source>
        <dbReference type="Proteomes" id="UP000460751"/>
    </source>
</evidence>
<evidence type="ECO:0000256" key="8">
    <source>
        <dbReference type="ARBA" id="ARBA00022448"/>
    </source>
</evidence>
<dbReference type="FunFam" id="2.20.28.10:FF:000001">
    <property type="entry name" value="Rubredoxin"/>
    <property type="match status" value="1"/>
</dbReference>
<evidence type="ECO:0000256" key="3">
    <source>
        <dbReference type="ARBA" id="ARBA00002792"/>
    </source>
</evidence>
<dbReference type="PRINTS" id="PR00163">
    <property type="entry name" value="RUBREDOXIN"/>
</dbReference>
<evidence type="ECO:0000256" key="4">
    <source>
        <dbReference type="ARBA" id="ARBA00004496"/>
    </source>
</evidence>
<keyword evidence="12" id="KW-0274">FAD</keyword>
<name>A0A9X5B436_9GAMM</name>
<dbReference type="PROSITE" id="PS50903">
    <property type="entry name" value="RUBREDOXIN_LIKE"/>
    <property type="match status" value="1"/>
</dbReference>
<comment type="cofactor">
    <cofactor evidence="1">
        <name>Fe(3+)</name>
        <dbReference type="ChEBI" id="CHEBI:29034"/>
    </cofactor>
</comment>
<dbReference type="PRINTS" id="PR00368">
    <property type="entry name" value="FADPNR"/>
</dbReference>
<reference evidence="18 19" key="1">
    <citation type="submission" date="2019-11" db="EMBL/GenBank/DDBJ databases">
        <title>Genome sequences of 17 halophilic strains isolated from different environments.</title>
        <authorList>
            <person name="Furrow R.E."/>
        </authorList>
    </citation>
    <scope>NUCLEOTIDE SEQUENCE [LARGE SCALE GENOMIC DNA]</scope>
    <source>
        <strain evidence="18 19">22507_15_FS</strain>
    </source>
</reference>
<keyword evidence="15" id="KW-0408">Iron</keyword>
<comment type="function">
    <text evidence="3">Involved in the hydrocarbon hydroxylating system, which transfers electrons from NADH to rubredoxin reductase and then through rubredoxin to alkane 1 monooxygenase.</text>
</comment>
<dbReference type="CDD" id="cd00730">
    <property type="entry name" value="rubredoxin"/>
    <property type="match status" value="1"/>
</dbReference>
<evidence type="ECO:0000256" key="1">
    <source>
        <dbReference type="ARBA" id="ARBA00001965"/>
    </source>
</evidence>
<evidence type="ECO:0000256" key="9">
    <source>
        <dbReference type="ARBA" id="ARBA00022490"/>
    </source>
</evidence>
<dbReference type="Gene3D" id="3.30.390.120">
    <property type="match status" value="1"/>
</dbReference>
<keyword evidence="8" id="KW-0813">Transport</keyword>